<proteinExistence type="predicted"/>
<feature type="repeat" description="WD" evidence="3">
    <location>
        <begin position="251"/>
        <end position="292"/>
    </location>
</feature>
<dbReference type="CDD" id="cd00200">
    <property type="entry name" value="WD40"/>
    <property type="match status" value="1"/>
</dbReference>
<dbReference type="Pfam" id="PF00400">
    <property type="entry name" value="WD40"/>
    <property type="match status" value="7"/>
</dbReference>
<dbReference type="InterPro" id="IPR020472">
    <property type="entry name" value="WD40_PAC1"/>
</dbReference>
<dbReference type="InterPro" id="IPR036322">
    <property type="entry name" value="WD40_repeat_dom_sf"/>
</dbReference>
<feature type="repeat" description="WD" evidence="3">
    <location>
        <begin position="476"/>
        <end position="517"/>
    </location>
</feature>
<feature type="repeat" description="WD" evidence="3">
    <location>
        <begin position="523"/>
        <end position="559"/>
    </location>
</feature>
<sequence>MKLSYQLSTALIGTAIVILQPLIVVSQSAGEEQAIASMAKEITVVINGQNPGSGVIIAKQGNTYYVLTAKHVVATQDEYEIVTSDAVKHPLNYSKVQKFSGIDLALVQFTSNNNYRVAQLGNSANITEGATVYTSGWPHPGRAITQRIYQMTKGNISGRPLESLEDGYELVYTNITRSGMSGGPVLDTQGRVIGIHGRGEGESIFNPDTGQTVDVKSGFNLAISINSFLKNAEKTGIKLPYLGDNFTLTKTLTNPKKVLSVAISLDGQIIAGGLIDGNIKLWNKNTGKELRTFSGHSGSIHSLSISNDGQFLTSGSRDKTIKIWNIQTGQLLHTLTEGSGIIVSVAISPNGQMIASSSVENRVIRIWNLRSGKLIHSLTGHSYPIWSIAFSSDSQTLVSGSVDRTIKIWDLSKGQLQQTLSGHLNIIKAVAISPHGAIIASGTYSSQDVTQGEIHPEDDSNIKIWNRNTGELLRNLKGHSRTISALAIDPFGHLLASGSYDGTIKIWNLHTGKLLHTLEIGDRQGVTVEVLSIAFGENGQTLISGGADGKVKIWQLSGI</sequence>
<dbReference type="InterPro" id="IPR001680">
    <property type="entry name" value="WD40_rpt"/>
</dbReference>
<dbReference type="InterPro" id="IPR009003">
    <property type="entry name" value="Peptidase_S1_PA"/>
</dbReference>
<evidence type="ECO:0000256" key="3">
    <source>
        <dbReference type="PROSITE-ProRule" id="PRU00221"/>
    </source>
</evidence>
<keyword evidence="1 3" id="KW-0853">WD repeat</keyword>
<dbReference type="Gene3D" id="2.40.10.10">
    <property type="entry name" value="Trypsin-like serine proteases"/>
    <property type="match status" value="2"/>
</dbReference>
<feature type="repeat" description="WD" evidence="3">
    <location>
        <begin position="335"/>
        <end position="377"/>
    </location>
</feature>
<reference evidence="4 5" key="1">
    <citation type="submission" date="2016-11" db="EMBL/GenBank/DDBJ databases">
        <title>Draft Genome Sequences of Nine Cyanobacterial Strains from Diverse Habitats.</title>
        <authorList>
            <person name="Zhu T."/>
            <person name="Hou S."/>
            <person name="Lu X."/>
            <person name="Hess W.R."/>
        </authorList>
    </citation>
    <scope>NUCLEOTIDE SEQUENCE [LARGE SCALE GENOMIC DNA]</scope>
    <source>
        <strain evidence="4 5">IAM M-71</strain>
    </source>
</reference>
<dbReference type="PROSITE" id="PS00678">
    <property type="entry name" value="WD_REPEATS_1"/>
    <property type="match status" value="3"/>
</dbReference>
<gene>
    <name evidence="4" type="ORF">NIES2119_21985</name>
</gene>
<accession>A0A1U7IBN4</accession>
<name>A0A1U7IBN4_9CYAN</name>
<dbReference type="InterPro" id="IPR015943">
    <property type="entry name" value="WD40/YVTN_repeat-like_dom_sf"/>
</dbReference>
<dbReference type="RefSeq" id="WP_073595634.1">
    <property type="nucleotide sequence ID" value="NZ_MRCE01000025.1"/>
</dbReference>
<dbReference type="AlphaFoldDB" id="A0A1U7IBN4"/>
<dbReference type="InterPro" id="IPR019775">
    <property type="entry name" value="WD40_repeat_CS"/>
</dbReference>
<organism evidence="4 5">
    <name type="scientific">[Phormidium ambiguum] IAM M-71</name>
    <dbReference type="NCBI Taxonomy" id="454136"/>
    <lineage>
        <taxon>Bacteria</taxon>
        <taxon>Bacillati</taxon>
        <taxon>Cyanobacteriota</taxon>
        <taxon>Cyanophyceae</taxon>
        <taxon>Oscillatoriophycideae</taxon>
        <taxon>Aerosakkonematales</taxon>
        <taxon>Aerosakkonemataceae</taxon>
        <taxon>Floridanema</taxon>
    </lineage>
</organism>
<dbReference type="OrthoDB" id="422888at2"/>
<dbReference type="SUPFAM" id="SSF50978">
    <property type="entry name" value="WD40 repeat-like"/>
    <property type="match status" value="1"/>
</dbReference>
<dbReference type="PROSITE" id="PS50082">
    <property type="entry name" value="WD_REPEATS_2"/>
    <property type="match status" value="6"/>
</dbReference>
<dbReference type="PRINTS" id="PR00320">
    <property type="entry name" value="GPROTEINBRPT"/>
</dbReference>
<evidence type="ECO:0000313" key="4">
    <source>
        <dbReference type="EMBL" id="OKH33963.1"/>
    </source>
</evidence>
<evidence type="ECO:0000256" key="1">
    <source>
        <dbReference type="ARBA" id="ARBA00022574"/>
    </source>
</evidence>
<dbReference type="InterPro" id="IPR043504">
    <property type="entry name" value="Peptidase_S1_PA_chymotrypsin"/>
</dbReference>
<dbReference type="PANTHER" id="PTHR22847">
    <property type="entry name" value="WD40 REPEAT PROTEIN"/>
    <property type="match status" value="1"/>
</dbReference>
<feature type="repeat" description="WD" evidence="3">
    <location>
        <begin position="293"/>
        <end position="334"/>
    </location>
</feature>
<dbReference type="EMBL" id="MRCE01000025">
    <property type="protein sequence ID" value="OKH33963.1"/>
    <property type="molecule type" value="Genomic_DNA"/>
</dbReference>
<evidence type="ECO:0000313" key="5">
    <source>
        <dbReference type="Proteomes" id="UP000185860"/>
    </source>
</evidence>
<comment type="caution">
    <text evidence="4">The sequence shown here is derived from an EMBL/GenBank/DDBJ whole genome shotgun (WGS) entry which is preliminary data.</text>
</comment>
<dbReference type="PANTHER" id="PTHR22847:SF637">
    <property type="entry name" value="WD REPEAT DOMAIN 5B"/>
    <property type="match status" value="1"/>
</dbReference>
<feature type="repeat" description="WD" evidence="3">
    <location>
        <begin position="378"/>
        <end position="419"/>
    </location>
</feature>
<dbReference type="PROSITE" id="PS50294">
    <property type="entry name" value="WD_REPEATS_REGION"/>
    <property type="match status" value="4"/>
</dbReference>
<dbReference type="Proteomes" id="UP000185860">
    <property type="component" value="Unassembled WGS sequence"/>
</dbReference>
<dbReference type="Gene3D" id="2.130.10.10">
    <property type="entry name" value="YVTN repeat-like/Quinoprotein amine dehydrogenase"/>
    <property type="match status" value="3"/>
</dbReference>
<dbReference type="SMART" id="SM00320">
    <property type="entry name" value="WD40"/>
    <property type="match status" value="7"/>
</dbReference>
<keyword evidence="2" id="KW-0677">Repeat</keyword>
<protein>
    <submittedName>
        <fullName evidence="4">Uncharacterized protein</fullName>
    </submittedName>
</protein>
<dbReference type="Pfam" id="PF13365">
    <property type="entry name" value="Trypsin_2"/>
    <property type="match status" value="1"/>
</dbReference>
<dbReference type="STRING" id="454136.NIES2119_21985"/>
<dbReference type="SUPFAM" id="SSF50494">
    <property type="entry name" value="Trypsin-like serine proteases"/>
    <property type="match status" value="1"/>
</dbReference>
<evidence type="ECO:0000256" key="2">
    <source>
        <dbReference type="ARBA" id="ARBA00022737"/>
    </source>
</evidence>